<dbReference type="InterPro" id="IPR046351">
    <property type="entry name" value="UTP4"/>
</dbReference>
<dbReference type="SMART" id="SM00320">
    <property type="entry name" value="WD40"/>
    <property type="match status" value="9"/>
</dbReference>
<dbReference type="GO" id="GO:0034455">
    <property type="term" value="C:t-UTP complex"/>
    <property type="evidence" value="ECO:0007669"/>
    <property type="project" value="TreeGrafter"/>
</dbReference>
<dbReference type="PROSITE" id="PS00678">
    <property type="entry name" value="WD_REPEATS_1"/>
    <property type="match status" value="1"/>
</dbReference>
<dbReference type="GO" id="GO:0000462">
    <property type="term" value="P:maturation of SSU-rRNA from tricistronic rRNA transcript (SSU-rRNA, 5.8S rRNA, LSU-rRNA)"/>
    <property type="evidence" value="ECO:0007669"/>
    <property type="project" value="InterPro"/>
</dbReference>
<comment type="caution">
    <text evidence="4">The sequence shown here is derived from an EMBL/GenBank/DDBJ whole genome shotgun (WGS) entry which is preliminary data.</text>
</comment>
<name>A0AAN9Z252_9ORTH</name>
<dbReference type="EMBL" id="JAZDUA010000387">
    <property type="protein sequence ID" value="KAK7793328.1"/>
    <property type="molecule type" value="Genomic_DNA"/>
</dbReference>
<dbReference type="InterPro" id="IPR036322">
    <property type="entry name" value="WD40_repeat_dom_sf"/>
</dbReference>
<dbReference type="InterPro" id="IPR015943">
    <property type="entry name" value="WD40/YVTN_repeat-like_dom_sf"/>
</dbReference>
<accession>A0AAN9Z252</accession>
<keyword evidence="1" id="KW-0853">WD repeat</keyword>
<dbReference type="InterPro" id="IPR019775">
    <property type="entry name" value="WD40_repeat_CS"/>
</dbReference>
<evidence type="ECO:0000313" key="4">
    <source>
        <dbReference type="EMBL" id="KAK7793328.1"/>
    </source>
</evidence>
<evidence type="ECO:0000256" key="1">
    <source>
        <dbReference type="ARBA" id="ARBA00022574"/>
    </source>
</evidence>
<keyword evidence="2" id="KW-0677">Repeat</keyword>
<organism evidence="4 5">
    <name type="scientific">Gryllus longicercus</name>
    <dbReference type="NCBI Taxonomy" id="2509291"/>
    <lineage>
        <taxon>Eukaryota</taxon>
        <taxon>Metazoa</taxon>
        <taxon>Ecdysozoa</taxon>
        <taxon>Arthropoda</taxon>
        <taxon>Hexapoda</taxon>
        <taxon>Insecta</taxon>
        <taxon>Pterygota</taxon>
        <taxon>Neoptera</taxon>
        <taxon>Polyneoptera</taxon>
        <taxon>Orthoptera</taxon>
        <taxon>Ensifera</taxon>
        <taxon>Gryllidea</taxon>
        <taxon>Grylloidea</taxon>
        <taxon>Gryllidae</taxon>
        <taxon>Gryllinae</taxon>
        <taxon>Gryllus</taxon>
    </lineage>
</organism>
<feature type="domain" description="Anaphase-promoting complex subunit 4-like WD40" evidence="3">
    <location>
        <begin position="110"/>
        <end position="197"/>
    </location>
</feature>
<dbReference type="Gene3D" id="2.130.10.10">
    <property type="entry name" value="YVTN repeat-like/Quinoprotein amine dehydrogenase"/>
    <property type="match status" value="3"/>
</dbReference>
<evidence type="ECO:0000313" key="5">
    <source>
        <dbReference type="Proteomes" id="UP001378592"/>
    </source>
</evidence>
<evidence type="ECO:0000256" key="2">
    <source>
        <dbReference type="ARBA" id="ARBA00022737"/>
    </source>
</evidence>
<sequence length="672" mass="75630">MPSCKVHNVRFYNLEPVAIHCMSYEPNYRKLALSRGDNRIEVWDFKDVPHMECLLPNLKSNSVESLAWCDQRLFSTGLEGFVVEYNLLTLSIKYQQAVTAGPAWCLAVNKEKNCLAVGTEDGYINLFAITEEGLTYQKIMDKQEGRILCIAWESSGNMIVTGSSDTIRIWNVETGHAIHKMTTGRDQRNKETIIWCLAVTDDFTIVTGDSRGELGIWSGHQGALLQSFRTHTADILSLCVSEEQNTIYCAGVDAVIYIISHVQVKADVWRWTKTYQRRIHEHDVRALAVSGPRLLSGGVDGYLAVSSAYPKTCFKYPPLLQNPAIVVCREARCILLRYWTHLEVWKLGQNTDDPHPVKLLVLESAGGDPITCAALSSNSRWLAYSTPLATRFFSFEHHVDGQAPLLQKVAGLPEEVGPSHHITFSPDSSLAIVATNSAELIILKLGEGDPMVLHSFQPLESKLLKDRIFLLEVSNNGKFLVAADHLSNICVWTLDNGKYFCSLPRYNSAPTALGTQPENDTLVVAYADHTVVEYSLESRKYTEFSQRLTKRRPRQWLNKAFPVIGITFDPRNCDIIILYDDVTMHVINKTKDLPDSEAKIPRLDSSHSDSMDSYPFHPRVNDPQHALHVIKKYKHLVHLTWLMGDEVVAVEVSPAALDEQLPPILKKKRFGM</sequence>
<dbReference type="GO" id="GO:0030686">
    <property type="term" value="C:90S preribosome"/>
    <property type="evidence" value="ECO:0007669"/>
    <property type="project" value="InterPro"/>
</dbReference>
<keyword evidence="5" id="KW-1185">Reference proteome</keyword>
<dbReference type="InterPro" id="IPR024977">
    <property type="entry name" value="Apc4-like_WD40_dom"/>
</dbReference>
<dbReference type="InterPro" id="IPR001680">
    <property type="entry name" value="WD40_rpt"/>
</dbReference>
<dbReference type="Pfam" id="PF00400">
    <property type="entry name" value="WD40"/>
    <property type="match status" value="1"/>
</dbReference>
<dbReference type="GO" id="GO:0032040">
    <property type="term" value="C:small-subunit processome"/>
    <property type="evidence" value="ECO:0007669"/>
    <property type="project" value="TreeGrafter"/>
</dbReference>
<gene>
    <name evidence="4" type="ORF">R5R35_003064</name>
</gene>
<dbReference type="Pfam" id="PF12894">
    <property type="entry name" value="ANAPC4_WD40"/>
    <property type="match status" value="1"/>
</dbReference>
<reference evidence="4 5" key="1">
    <citation type="submission" date="2024-03" db="EMBL/GenBank/DDBJ databases">
        <title>The genome assembly and annotation of the cricket Gryllus longicercus Weissman &amp; Gray.</title>
        <authorList>
            <person name="Szrajer S."/>
            <person name="Gray D."/>
            <person name="Ylla G."/>
        </authorList>
    </citation>
    <scope>NUCLEOTIDE SEQUENCE [LARGE SCALE GENOMIC DNA]</scope>
    <source>
        <strain evidence="4">DAG 2021-001</strain>
        <tissue evidence="4">Whole body minus gut</tissue>
    </source>
</reference>
<evidence type="ECO:0000259" key="3">
    <source>
        <dbReference type="Pfam" id="PF12894"/>
    </source>
</evidence>
<dbReference type="GO" id="GO:0003723">
    <property type="term" value="F:RNA binding"/>
    <property type="evidence" value="ECO:0007669"/>
    <property type="project" value="TreeGrafter"/>
</dbReference>
<dbReference type="SUPFAM" id="SSF50978">
    <property type="entry name" value="WD40 repeat-like"/>
    <property type="match status" value="2"/>
</dbReference>
<dbReference type="Proteomes" id="UP001378592">
    <property type="component" value="Unassembled WGS sequence"/>
</dbReference>
<dbReference type="PANTHER" id="PTHR44163:SF1">
    <property type="entry name" value="U3 SMALL NUCLEOLAR RNA-ASSOCIATED PROTEIN 4 HOMOLOG"/>
    <property type="match status" value="1"/>
</dbReference>
<dbReference type="AlphaFoldDB" id="A0AAN9Z252"/>
<proteinExistence type="predicted"/>
<dbReference type="PANTHER" id="PTHR44163">
    <property type="entry name" value="U3 SMALL NUCLEOLAR RNA-ASSOCIATED PROTEIN 4 HOMOLOG"/>
    <property type="match status" value="1"/>
</dbReference>
<protein>
    <recommendedName>
        <fullName evidence="3">Anaphase-promoting complex subunit 4-like WD40 domain-containing protein</fullName>
    </recommendedName>
</protein>